<proteinExistence type="predicted"/>
<feature type="compositionally biased region" description="Polar residues" evidence="1">
    <location>
        <begin position="213"/>
        <end position="234"/>
    </location>
</feature>
<feature type="compositionally biased region" description="Polar residues" evidence="1">
    <location>
        <begin position="273"/>
        <end position="284"/>
    </location>
</feature>
<dbReference type="EMBL" id="MU857084">
    <property type="protein sequence ID" value="KAK4150263.1"/>
    <property type="molecule type" value="Genomic_DNA"/>
</dbReference>
<evidence type="ECO:0000313" key="3">
    <source>
        <dbReference type="Proteomes" id="UP001302745"/>
    </source>
</evidence>
<feature type="compositionally biased region" description="Low complexity" evidence="1">
    <location>
        <begin position="415"/>
        <end position="440"/>
    </location>
</feature>
<keyword evidence="3" id="KW-1185">Reference proteome</keyword>
<organism evidence="2 3">
    <name type="scientific">Chaetomidium leptoderma</name>
    <dbReference type="NCBI Taxonomy" id="669021"/>
    <lineage>
        <taxon>Eukaryota</taxon>
        <taxon>Fungi</taxon>
        <taxon>Dikarya</taxon>
        <taxon>Ascomycota</taxon>
        <taxon>Pezizomycotina</taxon>
        <taxon>Sordariomycetes</taxon>
        <taxon>Sordariomycetidae</taxon>
        <taxon>Sordariales</taxon>
        <taxon>Chaetomiaceae</taxon>
        <taxon>Chaetomidium</taxon>
    </lineage>
</organism>
<reference evidence="2" key="2">
    <citation type="submission" date="2023-05" db="EMBL/GenBank/DDBJ databases">
        <authorList>
            <consortium name="Lawrence Berkeley National Laboratory"/>
            <person name="Steindorff A."/>
            <person name="Hensen N."/>
            <person name="Bonometti L."/>
            <person name="Westerberg I."/>
            <person name="Brannstrom I.O."/>
            <person name="Guillou S."/>
            <person name="Cros-Aarteil S."/>
            <person name="Calhoun S."/>
            <person name="Haridas S."/>
            <person name="Kuo A."/>
            <person name="Mondo S."/>
            <person name="Pangilinan J."/>
            <person name="Riley R."/>
            <person name="Labutti K."/>
            <person name="Andreopoulos B."/>
            <person name="Lipzen A."/>
            <person name="Chen C."/>
            <person name="Yanf M."/>
            <person name="Daum C."/>
            <person name="Ng V."/>
            <person name="Clum A."/>
            <person name="Ohm R."/>
            <person name="Martin F."/>
            <person name="Silar P."/>
            <person name="Natvig D."/>
            <person name="Lalanne C."/>
            <person name="Gautier V."/>
            <person name="Ament-Velasquez S.L."/>
            <person name="Kruys A."/>
            <person name="Hutchinson M.I."/>
            <person name="Powell A.J."/>
            <person name="Barry K."/>
            <person name="Miller A.N."/>
            <person name="Grigoriev I.V."/>
            <person name="Debuchy R."/>
            <person name="Gladieux P."/>
            <person name="Thoren M.H."/>
            <person name="Johannesson H."/>
        </authorList>
    </citation>
    <scope>NUCLEOTIDE SEQUENCE</scope>
    <source>
        <strain evidence="2">CBS 538.74</strain>
    </source>
</reference>
<feature type="compositionally biased region" description="Polar residues" evidence="1">
    <location>
        <begin position="30"/>
        <end position="48"/>
    </location>
</feature>
<dbReference type="Proteomes" id="UP001302745">
    <property type="component" value="Unassembled WGS sequence"/>
</dbReference>
<feature type="region of interest" description="Disordered" evidence="1">
    <location>
        <begin position="415"/>
        <end position="480"/>
    </location>
</feature>
<feature type="compositionally biased region" description="Low complexity" evidence="1">
    <location>
        <begin position="461"/>
        <end position="478"/>
    </location>
</feature>
<comment type="caution">
    <text evidence="2">The sequence shown here is derived from an EMBL/GenBank/DDBJ whole genome shotgun (WGS) entry which is preliminary data.</text>
</comment>
<name>A0AAN6ZU25_9PEZI</name>
<evidence type="ECO:0000256" key="1">
    <source>
        <dbReference type="SAM" id="MobiDB-lite"/>
    </source>
</evidence>
<accession>A0AAN6ZU25</accession>
<feature type="compositionally biased region" description="Low complexity" evidence="1">
    <location>
        <begin position="180"/>
        <end position="189"/>
    </location>
</feature>
<reference evidence="2" key="1">
    <citation type="journal article" date="2023" name="Mol. Phylogenet. Evol.">
        <title>Genome-scale phylogeny and comparative genomics of the fungal order Sordariales.</title>
        <authorList>
            <person name="Hensen N."/>
            <person name="Bonometti L."/>
            <person name="Westerberg I."/>
            <person name="Brannstrom I.O."/>
            <person name="Guillou S."/>
            <person name="Cros-Aarteil S."/>
            <person name="Calhoun S."/>
            <person name="Haridas S."/>
            <person name="Kuo A."/>
            <person name="Mondo S."/>
            <person name="Pangilinan J."/>
            <person name="Riley R."/>
            <person name="LaButti K."/>
            <person name="Andreopoulos B."/>
            <person name="Lipzen A."/>
            <person name="Chen C."/>
            <person name="Yan M."/>
            <person name="Daum C."/>
            <person name="Ng V."/>
            <person name="Clum A."/>
            <person name="Steindorff A."/>
            <person name="Ohm R.A."/>
            <person name="Martin F."/>
            <person name="Silar P."/>
            <person name="Natvig D.O."/>
            <person name="Lalanne C."/>
            <person name="Gautier V."/>
            <person name="Ament-Velasquez S.L."/>
            <person name="Kruys A."/>
            <person name="Hutchinson M.I."/>
            <person name="Powell A.J."/>
            <person name="Barry K."/>
            <person name="Miller A.N."/>
            <person name="Grigoriev I.V."/>
            <person name="Debuchy R."/>
            <person name="Gladieux P."/>
            <person name="Hiltunen Thoren M."/>
            <person name="Johannesson H."/>
        </authorList>
    </citation>
    <scope>NUCLEOTIDE SEQUENCE</scope>
    <source>
        <strain evidence="2">CBS 538.74</strain>
    </source>
</reference>
<feature type="compositionally biased region" description="Basic and acidic residues" evidence="1">
    <location>
        <begin position="545"/>
        <end position="560"/>
    </location>
</feature>
<sequence length="650" mass="70469">MAIGFEKLDKRLDRLDKLFSRKKRAAESDSAVTSNTPTTPSQLSTTFDATIERFPTPSFIRPTSSRMVARDEPLFTPHSARRARSLPESPRTPRLKTSPLLADDGTPTGSFDAPEDCPPIPARYSSLGPGIHDAPRRTPLLYHDTGRDDPSPELQDFSFSTASRESEEEDAPSRRRPRPSSRSLTRPISFSVSPRARVDRKRYSTGAHDKLSGPQQQETDISQDLAQCKSSSLAPLQRENDRLGGTSREYMAPSMLPRPVPLAEPGPDELDNDNSGASQASRNASIPGADIKHTNETLRRLINLPRFRPQNLDPALKEPSLNDFLALSDDDIADGHAAPRAKPSASTPPTFALPPNPSSTSPPRKATQGAYPLLTLSPPLASRPATSAAFEAARIATKYQLDLVYVVNLWPGHMSRPSRSSPVSPLCGTPIATSRARTTTPSPPSSPASNTSRSGDDSGSESRAPAPAPRDTPTTTLRNGSMTGRLLAAYGLPSIRYPFGISAPVHQKVLRTQGWLEYRNGTGARDEFACGYSCAFYTGHSPARGGREAEEGAPDRDKLGKNKLQKPKPANRGLVFAAFRLPREDGTPVCSDAQELEELHQDAEALVDMLIESHMAQRPRRPRPRAAPGRCVVVGRDGGMMKPGAPMVSI</sequence>
<protein>
    <submittedName>
        <fullName evidence="2">Uncharacterized protein</fullName>
    </submittedName>
</protein>
<evidence type="ECO:0000313" key="2">
    <source>
        <dbReference type="EMBL" id="KAK4150263.1"/>
    </source>
</evidence>
<feature type="region of interest" description="Disordered" evidence="1">
    <location>
        <begin position="22"/>
        <end position="292"/>
    </location>
</feature>
<gene>
    <name evidence="2" type="ORF">C8A00DRAFT_18169</name>
</gene>
<feature type="region of interest" description="Disordered" evidence="1">
    <location>
        <begin position="541"/>
        <end position="567"/>
    </location>
</feature>
<dbReference type="AlphaFoldDB" id="A0AAN6ZU25"/>
<feature type="region of interest" description="Disordered" evidence="1">
    <location>
        <begin position="334"/>
        <end position="369"/>
    </location>
</feature>